<evidence type="ECO:0008006" key="6">
    <source>
        <dbReference type="Google" id="ProtNLM"/>
    </source>
</evidence>
<dbReference type="PANTHER" id="PTHR18962:SF0">
    <property type="entry name" value="COILED-COIL DOMAIN-CONTAINING PROTEIN 39"/>
    <property type="match status" value="1"/>
</dbReference>
<dbReference type="RefSeq" id="XP_068350476.1">
    <property type="nucleotide sequence ID" value="XM_068510841.1"/>
</dbReference>
<evidence type="ECO:0000313" key="5">
    <source>
        <dbReference type="Proteomes" id="UP000179807"/>
    </source>
</evidence>
<dbReference type="Proteomes" id="UP000179807">
    <property type="component" value="Unassembled WGS sequence"/>
</dbReference>
<dbReference type="EMBL" id="MLAK01001122">
    <property type="protein sequence ID" value="OHS97339.1"/>
    <property type="molecule type" value="Genomic_DNA"/>
</dbReference>
<feature type="region of interest" description="Disordered" evidence="3">
    <location>
        <begin position="934"/>
        <end position="1044"/>
    </location>
</feature>
<sequence>MSYDPTINLYDQLPDFANKENRTLHADIVKKQSELQKLISDGEELVDRFNVIKDHLANVQIEVTTTQQLVTAKEAEVETEKHLQQLAFREIGKIQTDLKKIEDKMNDVQAKNSQVEAKTFKSQQRIEVFKEEAKMNEEELAQWVQAARDKEEDFLVIQRYKKEDEGRIRSMLLEIEKATAVIEAKKNELDQEVTTTRALQIELDMTAEQFRKLHEERAHLLAQWEQTLQKMQSLNQEIEQTTNIFESRKGEVTKYNGLVQEGKKNLEMAESENQRFERKLTISDNQVSSKHKELENEVSGIDEFEKHVETQRHKLDKLESDERAYHEEIEELRRKTQEQYNKKEYYIQRLQETQNALDTQKDNTEELTEQTNVMNEFLKKEEEELATMERNIDNEKNTIFKLSQEVYKARKVEKNLLAEIQGSQSRAKNLQLKIQEFDRETQKQMELLYNSNFQIQQMERKISRIEGDRTEEEKVELQAQIDQLSKILESKIVTEKMLAQQLHRLDLDLRQTARRKSALEETQKDLDIRLTELRLDQDSLDKSTVKARTTKESVLVQINMLRLQVEKLSDQVNLKCDELISLENRRQQLQLSMAERVAEIDTHLAALRVQLKTEEEARHQAVIELQERKRRCDTLSSKYQVLMGKYKIEGEEVTQTYHVIKFAQEREEIAQKGDQLEEQVKKAIKELRALEKAMNKLNGQNADFRGTFTAVGENDSDFERKKSLEEQRKVAQQRLNSRRSEAQAVAEEKEAMRITYQDKMEKIQIMNEEIKKIDEAIKKLVVANKETDEKVKRASNAMTRAKETHRKTAKIAVDAPYPSSLFEMDVEIHQHQHMLDQTIQELTQIAASNREIEPKLNLGLSQIGLQMAKISGVGSRQVGRTPQITTPLSGRSTSSTRSGNSMSSKRSQSSVGSVSSGQGSVGSVVSIGADLPDQVSYASGSRQGSRVGSRPGSQASNRPGSVRSNRSQSSLGSQASNRSQTSHASSRSNVSAASKGSVRSNASAASKQSFKSNASAASGASRPITPRRKTQITTPQIGGPGRPI</sequence>
<evidence type="ECO:0000256" key="3">
    <source>
        <dbReference type="SAM" id="MobiDB-lite"/>
    </source>
</evidence>
<keyword evidence="1 2" id="KW-0175">Coiled coil</keyword>
<name>A0A1J4JIG4_9EUKA</name>
<proteinExistence type="predicted"/>
<dbReference type="GO" id="GO:0003341">
    <property type="term" value="P:cilium movement"/>
    <property type="evidence" value="ECO:0007669"/>
    <property type="project" value="InterPro"/>
</dbReference>
<dbReference type="OrthoDB" id="10259720at2759"/>
<dbReference type="GeneID" id="94845545"/>
<evidence type="ECO:0000313" key="4">
    <source>
        <dbReference type="EMBL" id="OHS97339.1"/>
    </source>
</evidence>
<feature type="compositionally biased region" description="Low complexity" evidence="3">
    <location>
        <begin position="939"/>
        <end position="953"/>
    </location>
</feature>
<feature type="compositionally biased region" description="Low complexity" evidence="3">
    <location>
        <begin position="889"/>
        <end position="919"/>
    </location>
</feature>
<feature type="compositionally biased region" description="Polar residues" evidence="3">
    <location>
        <begin position="954"/>
        <end position="1018"/>
    </location>
</feature>
<organism evidence="4 5">
    <name type="scientific">Tritrichomonas foetus</name>
    <dbReference type="NCBI Taxonomy" id="1144522"/>
    <lineage>
        <taxon>Eukaryota</taxon>
        <taxon>Metamonada</taxon>
        <taxon>Parabasalia</taxon>
        <taxon>Tritrichomonadida</taxon>
        <taxon>Tritrichomonadidae</taxon>
        <taxon>Tritrichomonas</taxon>
    </lineage>
</organism>
<feature type="compositionally biased region" description="Polar residues" evidence="3">
    <location>
        <begin position="878"/>
        <end position="888"/>
    </location>
</feature>
<feature type="coiled-coil region" evidence="2">
    <location>
        <begin position="221"/>
        <end position="522"/>
    </location>
</feature>
<dbReference type="InterPro" id="IPR033290">
    <property type="entry name" value="CCDC39"/>
</dbReference>
<comment type="caution">
    <text evidence="4">The sequence shown here is derived from an EMBL/GenBank/DDBJ whole genome shotgun (WGS) entry which is preliminary data.</text>
</comment>
<evidence type="ECO:0000256" key="2">
    <source>
        <dbReference type="SAM" id="Coils"/>
    </source>
</evidence>
<accession>A0A1J4JIG4</accession>
<dbReference type="VEuPathDB" id="TrichDB:TRFO_36460"/>
<dbReference type="GO" id="GO:0036159">
    <property type="term" value="P:inner dynein arm assembly"/>
    <property type="evidence" value="ECO:0007669"/>
    <property type="project" value="InterPro"/>
</dbReference>
<dbReference type="AlphaFoldDB" id="A0A1J4JIG4"/>
<reference evidence="4" key="1">
    <citation type="submission" date="2016-10" db="EMBL/GenBank/DDBJ databases">
        <authorList>
            <person name="Benchimol M."/>
            <person name="Almeida L.G."/>
            <person name="Vasconcelos A.T."/>
            <person name="Perreira-Neves A."/>
            <person name="Rosa I.A."/>
            <person name="Tasca T."/>
            <person name="Bogo M.R."/>
            <person name="de Souza W."/>
        </authorList>
    </citation>
    <scope>NUCLEOTIDE SEQUENCE [LARGE SCALE GENOMIC DNA]</scope>
    <source>
        <strain evidence="4">K</strain>
    </source>
</reference>
<protein>
    <recommendedName>
        <fullName evidence="6">Coiled-coil domain-containing protein 39</fullName>
    </recommendedName>
</protein>
<gene>
    <name evidence="4" type="ORF">TRFO_36460</name>
</gene>
<dbReference type="GO" id="GO:0005930">
    <property type="term" value="C:axoneme"/>
    <property type="evidence" value="ECO:0007669"/>
    <property type="project" value="InterPro"/>
</dbReference>
<dbReference type="PANTHER" id="PTHR18962">
    <property type="entry name" value="COILED-COIL DOMAIN-CONTAINING PROTEIN 39"/>
    <property type="match status" value="1"/>
</dbReference>
<evidence type="ECO:0000256" key="1">
    <source>
        <dbReference type="ARBA" id="ARBA00023054"/>
    </source>
</evidence>
<feature type="region of interest" description="Disordered" evidence="3">
    <location>
        <begin position="872"/>
        <end position="919"/>
    </location>
</feature>
<dbReference type="GO" id="GO:0060285">
    <property type="term" value="P:cilium-dependent cell motility"/>
    <property type="evidence" value="ECO:0007669"/>
    <property type="project" value="TreeGrafter"/>
</dbReference>
<keyword evidence="5" id="KW-1185">Reference proteome</keyword>
<feature type="coiled-coil region" evidence="2">
    <location>
        <begin position="91"/>
        <end position="118"/>
    </location>
</feature>
<feature type="coiled-coil region" evidence="2">
    <location>
        <begin position="666"/>
        <end position="804"/>
    </location>
</feature>
<dbReference type="Pfam" id="PF24161">
    <property type="entry name" value="CCDC39"/>
    <property type="match status" value="1"/>
</dbReference>